<accession>A0ACD3A015</accession>
<dbReference type="Proteomes" id="UP000308600">
    <property type="component" value="Unassembled WGS sequence"/>
</dbReference>
<name>A0ACD3A015_9AGAR</name>
<organism evidence="1 2">
    <name type="scientific">Pluteus cervinus</name>
    <dbReference type="NCBI Taxonomy" id="181527"/>
    <lineage>
        <taxon>Eukaryota</taxon>
        <taxon>Fungi</taxon>
        <taxon>Dikarya</taxon>
        <taxon>Basidiomycota</taxon>
        <taxon>Agaricomycotina</taxon>
        <taxon>Agaricomycetes</taxon>
        <taxon>Agaricomycetidae</taxon>
        <taxon>Agaricales</taxon>
        <taxon>Pluteineae</taxon>
        <taxon>Pluteaceae</taxon>
        <taxon>Pluteus</taxon>
    </lineage>
</organism>
<proteinExistence type="predicted"/>
<gene>
    <name evidence="1" type="ORF">BDN72DRAFT_781368</name>
</gene>
<keyword evidence="2" id="KW-1185">Reference proteome</keyword>
<reference evidence="1 2" key="1">
    <citation type="journal article" date="2019" name="Nat. Ecol. Evol.">
        <title>Megaphylogeny resolves global patterns of mushroom evolution.</title>
        <authorList>
            <person name="Varga T."/>
            <person name="Krizsan K."/>
            <person name="Foldi C."/>
            <person name="Dima B."/>
            <person name="Sanchez-Garcia M."/>
            <person name="Sanchez-Ramirez S."/>
            <person name="Szollosi G.J."/>
            <person name="Szarkandi J.G."/>
            <person name="Papp V."/>
            <person name="Albert L."/>
            <person name="Andreopoulos W."/>
            <person name="Angelini C."/>
            <person name="Antonin V."/>
            <person name="Barry K.W."/>
            <person name="Bougher N.L."/>
            <person name="Buchanan P."/>
            <person name="Buyck B."/>
            <person name="Bense V."/>
            <person name="Catcheside P."/>
            <person name="Chovatia M."/>
            <person name="Cooper J."/>
            <person name="Damon W."/>
            <person name="Desjardin D."/>
            <person name="Finy P."/>
            <person name="Geml J."/>
            <person name="Haridas S."/>
            <person name="Hughes K."/>
            <person name="Justo A."/>
            <person name="Karasinski D."/>
            <person name="Kautmanova I."/>
            <person name="Kiss B."/>
            <person name="Kocsube S."/>
            <person name="Kotiranta H."/>
            <person name="LaButti K.M."/>
            <person name="Lechner B.E."/>
            <person name="Liimatainen K."/>
            <person name="Lipzen A."/>
            <person name="Lukacs Z."/>
            <person name="Mihaltcheva S."/>
            <person name="Morgado L.N."/>
            <person name="Niskanen T."/>
            <person name="Noordeloos M.E."/>
            <person name="Ohm R.A."/>
            <person name="Ortiz-Santana B."/>
            <person name="Ovrebo C."/>
            <person name="Racz N."/>
            <person name="Riley R."/>
            <person name="Savchenko A."/>
            <person name="Shiryaev A."/>
            <person name="Soop K."/>
            <person name="Spirin V."/>
            <person name="Szebenyi C."/>
            <person name="Tomsovsky M."/>
            <person name="Tulloss R.E."/>
            <person name="Uehling J."/>
            <person name="Grigoriev I.V."/>
            <person name="Vagvolgyi C."/>
            <person name="Papp T."/>
            <person name="Martin F.M."/>
            <person name="Miettinen O."/>
            <person name="Hibbett D.S."/>
            <person name="Nagy L.G."/>
        </authorList>
    </citation>
    <scope>NUCLEOTIDE SEQUENCE [LARGE SCALE GENOMIC DNA]</scope>
    <source>
        <strain evidence="1 2">NL-1719</strain>
    </source>
</reference>
<dbReference type="EMBL" id="ML209120">
    <property type="protein sequence ID" value="TFK58978.1"/>
    <property type="molecule type" value="Genomic_DNA"/>
</dbReference>
<evidence type="ECO:0000313" key="1">
    <source>
        <dbReference type="EMBL" id="TFK58978.1"/>
    </source>
</evidence>
<protein>
    <submittedName>
        <fullName evidence="1">Uncharacterized protein</fullName>
    </submittedName>
</protein>
<sequence>MLPPSPSLDARPQPHLVSRSQPPLVEPIQPDVDLDLDDDDDGPAPLTFDSLPVATDQLMELKLAQDLVKAIQAAKISDDIKDPDVHHALKNPCKEPIDIDSSLLLSLQLFNAMYDCSGRAYERVRAVLNSTGQGPEIISHHLVKKAVLELTGVTYIKTDMCPNSCYAFTGPWADLDECPKCKTSRWDPLKSQGDVKVPARQFTSIPIGPVLQALYRSPTTAKHMWHGYRETVKTLEELDRTDKAHPEVLKDIYQSEAYLSAFKENKIGEHDPVLMFTLDGAQLYQNKEADCWFFFWVILSLPPELRYKKQFMIPAGFAPGPNKPDNVASFALPSWRHVGALSTKGLKVWDGDLNRETISRPFVYNSGMDTVAGPVVTGGVGHTGREGCWNSCEMPGRRKEGGSVYYPVALRPHGHDVPNSSHDDIDLSKLEFPNHQRYMVKLSKLLTSQNITDYERNRLETGLVRPSPFLGFSPNHCLPPPEGFSLDLMHLVINIVALLIPLWRGEVRGDGLTIGDCEHAFLTGDVWKEHG</sequence>
<evidence type="ECO:0000313" key="2">
    <source>
        <dbReference type="Proteomes" id="UP000308600"/>
    </source>
</evidence>